<feature type="chain" id="PRO_5016399177" evidence="2">
    <location>
        <begin position="22"/>
        <end position="130"/>
    </location>
</feature>
<dbReference type="GeneID" id="37022965"/>
<feature type="compositionally biased region" description="Basic and acidic residues" evidence="1">
    <location>
        <begin position="35"/>
        <end position="44"/>
    </location>
</feature>
<evidence type="ECO:0000256" key="2">
    <source>
        <dbReference type="SAM" id="SignalP"/>
    </source>
</evidence>
<dbReference type="InParanoid" id="A0A316V731"/>
<proteinExistence type="predicted"/>
<gene>
    <name evidence="3" type="ORF">FA14DRAFT_182223</name>
</gene>
<keyword evidence="4" id="KW-1185">Reference proteome</keyword>
<feature type="signal peptide" evidence="2">
    <location>
        <begin position="1"/>
        <end position="21"/>
    </location>
</feature>
<accession>A0A316V731</accession>
<protein>
    <submittedName>
        <fullName evidence="3">Uncharacterized protein</fullName>
    </submittedName>
</protein>
<dbReference type="AlphaFoldDB" id="A0A316V731"/>
<evidence type="ECO:0000313" key="3">
    <source>
        <dbReference type="EMBL" id="PWN32311.1"/>
    </source>
</evidence>
<organism evidence="3 4">
    <name type="scientific">Meira miltonrushii</name>
    <dbReference type="NCBI Taxonomy" id="1280837"/>
    <lineage>
        <taxon>Eukaryota</taxon>
        <taxon>Fungi</taxon>
        <taxon>Dikarya</taxon>
        <taxon>Basidiomycota</taxon>
        <taxon>Ustilaginomycotina</taxon>
        <taxon>Exobasidiomycetes</taxon>
        <taxon>Exobasidiales</taxon>
        <taxon>Brachybasidiaceae</taxon>
        <taxon>Meira</taxon>
    </lineage>
</organism>
<dbReference type="Proteomes" id="UP000245771">
    <property type="component" value="Unassembled WGS sequence"/>
</dbReference>
<feature type="compositionally biased region" description="Polar residues" evidence="1">
    <location>
        <begin position="86"/>
        <end position="114"/>
    </location>
</feature>
<keyword evidence="2" id="KW-0732">Signal</keyword>
<sequence length="130" mass="14147">MIFSSSFSALILLSSMLIVGSSPIKPLDPVFIRRSEGAHSKSTSESHTSTSQSPHTSTLQSPPSSPRLRNIRVQTMPVAQTRARPQRQSNNNSSGLRSPVQRSSPLRSEHTLSPNSVLKGYSAFDHHIGN</sequence>
<name>A0A316V731_9BASI</name>
<evidence type="ECO:0000256" key="1">
    <source>
        <dbReference type="SAM" id="MobiDB-lite"/>
    </source>
</evidence>
<feature type="compositionally biased region" description="Low complexity" evidence="1">
    <location>
        <begin position="45"/>
        <end position="62"/>
    </location>
</feature>
<dbReference type="EMBL" id="KZ819606">
    <property type="protein sequence ID" value="PWN32311.1"/>
    <property type="molecule type" value="Genomic_DNA"/>
</dbReference>
<dbReference type="RefSeq" id="XP_025352613.1">
    <property type="nucleotide sequence ID" value="XM_025501184.1"/>
</dbReference>
<feature type="region of interest" description="Disordered" evidence="1">
    <location>
        <begin position="35"/>
        <end position="114"/>
    </location>
</feature>
<evidence type="ECO:0000313" key="4">
    <source>
        <dbReference type="Proteomes" id="UP000245771"/>
    </source>
</evidence>
<reference evidence="3 4" key="1">
    <citation type="journal article" date="2018" name="Mol. Biol. Evol.">
        <title>Broad Genomic Sampling Reveals a Smut Pathogenic Ancestry of the Fungal Clade Ustilaginomycotina.</title>
        <authorList>
            <person name="Kijpornyongpan T."/>
            <person name="Mondo S.J."/>
            <person name="Barry K."/>
            <person name="Sandor L."/>
            <person name="Lee J."/>
            <person name="Lipzen A."/>
            <person name="Pangilinan J."/>
            <person name="LaButti K."/>
            <person name="Hainaut M."/>
            <person name="Henrissat B."/>
            <person name="Grigoriev I.V."/>
            <person name="Spatafora J.W."/>
            <person name="Aime M.C."/>
        </authorList>
    </citation>
    <scope>NUCLEOTIDE SEQUENCE [LARGE SCALE GENOMIC DNA]</scope>
    <source>
        <strain evidence="3 4">MCA 3882</strain>
    </source>
</reference>